<evidence type="ECO:0000313" key="5">
    <source>
        <dbReference type="Proteomes" id="UP000321960"/>
    </source>
</evidence>
<evidence type="ECO:0000313" key="4">
    <source>
        <dbReference type="EMBL" id="GLS63811.1"/>
    </source>
</evidence>
<dbReference type="CDD" id="cd20753">
    <property type="entry name" value="cyt_P460_Mc-like"/>
    <property type="match status" value="1"/>
</dbReference>
<dbReference type="Proteomes" id="UP000321960">
    <property type="component" value="Unassembled WGS sequence"/>
</dbReference>
<reference evidence="6" key="2">
    <citation type="journal article" date="2019" name="Int. J. Syst. Evol. Microbiol.">
        <title>The Global Catalogue of Microorganisms (GCM) 10K type strain sequencing project: providing services to taxonomists for standard genome sequencing and annotation.</title>
        <authorList>
            <consortium name="The Broad Institute Genomics Platform"/>
            <consortium name="The Broad Institute Genome Sequencing Center for Infectious Disease"/>
            <person name="Wu L."/>
            <person name="Ma J."/>
        </authorList>
    </citation>
    <scope>NUCLEOTIDE SEQUENCE [LARGE SCALE GENOMIC DNA]</scope>
    <source>
        <strain evidence="6">NBRC 107715</strain>
    </source>
</reference>
<sequence length="179" mass="19561">MNLTYFRSAAIAAAIAAATCFLPLTSNSVGGSHDKISPIFGVEIPAGYRDWRMISVAHEAGDLNDLRAVLGNDIAIKAFREGTRPFPDGTVIARLAWKHVPSQENNAAFGREQSFVPGVSTNLQISVKDAKKYIETGGWGYGQFEGGRANRSEALMKTCFPCHTRTKPTDDFVFTRYAQ</sequence>
<dbReference type="InterPro" id="IPR032033">
    <property type="entry name" value="Cytochrome_P460"/>
</dbReference>
<evidence type="ECO:0000313" key="6">
    <source>
        <dbReference type="Proteomes" id="UP001156856"/>
    </source>
</evidence>
<dbReference type="Proteomes" id="UP001156856">
    <property type="component" value="Unassembled WGS sequence"/>
</dbReference>
<dbReference type="InterPro" id="IPR038142">
    <property type="entry name" value="Cytochrome_P460_sp"/>
</dbReference>
<keyword evidence="1" id="KW-0732">Signal</keyword>
<dbReference type="OrthoDB" id="511546at2"/>
<comment type="caution">
    <text evidence="3">The sequence shown here is derived from an EMBL/GenBank/DDBJ whole genome shotgun (WGS) entry which is preliminary data.</text>
</comment>
<feature type="domain" description="Cytochrome P460" evidence="2">
    <location>
        <begin position="45"/>
        <end position="175"/>
    </location>
</feature>
<reference evidence="4" key="1">
    <citation type="journal article" date="2014" name="Int. J. Syst. Evol. Microbiol.">
        <title>Complete genome of a new Firmicutes species belonging to the dominant human colonic microbiota ('Ruminococcus bicirculans') reveals two chromosomes and a selective capacity to utilize plant glucans.</title>
        <authorList>
            <consortium name="NISC Comparative Sequencing Program"/>
            <person name="Wegmann U."/>
            <person name="Louis P."/>
            <person name="Goesmann A."/>
            <person name="Henrissat B."/>
            <person name="Duncan S.H."/>
            <person name="Flint H.J."/>
        </authorList>
    </citation>
    <scope>NUCLEOTIDE SEQUENCE</scope>
    <source>
        <strain evidence="4">NBRC 107715</strain>
    </source>
</reference>
<evidence type="ECO:0000256" key="1">
    <source>
        <dbReference type="SAM" id="SignalP"/>
    </source>
</evidence>
<reference evidence="3 5" key="3">
    <citation type="submission" date="2019-07" db="EMBL/GenBank/DDBJ databases">
        <title>Whole genome shotgun sequence of Methylobacterium oxalidis NBRC 107715.</title>
        <authorList>
            <person name="Hosoyama A."/>
            <person name="Uohara A."/>
            <person name="Ohji S."/>
            <person name="Ichikawa N."/>
        </authorList>
    </citation>
    <scope>NUCLEOTIDE SEQUENCE [LARGE SCALE GENOMIC DNA]</scope>
    <source>
        <strain evidence="3 5">NBRC 107715</strain>
    </source>
</reference>
<proteinExistence type="predicted"/>
<protein>
    <submittedName>
        <fullName evidence="3">Cytochrome c oxidase subunit III</fullName>
    </submittedName>
</protein>
<dbReference type="AlphaFoldDB" id="A0A512JBB7"/>
<feature type="chain" id="PRO_5021758669" evidence="1">
    <location>
        <begin position="29"/>
        <end position="179"/>
    </location>
</feature>
<dbReference type="EMBL" id="BJZU01000143">
    <property type="protein sequence ID" value="GEP07263.1"/>
    <property type="molecule type" value="Genomic_DNA"/>
</dbReference>
<gene>
    <name evidence="4" type="ORF">GCM10007888_21920</name>
    <name evidence="3" type="ORF">MOX02_53010</name>
</gene>
<evidence type="ECO:0000313" key="3">
    <source>
        <dbReference type="EMBL" id="GEP07263.1"/>
    </source>
</evidence>
<accession>A0A512JBB7</accession>
<reference evidence="4" key="4">
    <citation type="submission" date="2023-01" db="EMBL/GenBank/DDBJ databases">
        <title>Draft genome sequence of Methylobacterium oxalidis strain NBRC 107715.</title>
        <authorList>
            <person name="Sun Q."/>
            <person name="Mori K."/>
        </authorList>
    </citation>
    <scope>NUCLEOTIDE SEQUENCE</scope>
    <source>
        <strain evidence="4">NBRC 107715</strain>
    </source>
</reference>
<evidence type="ECO:0000259" key="2">
    <source>
        <dbReference type="Pfam" id="PF16694"/>
    </source>
</evidence>
<keyword evidence="6" id="KW-1185">Reference proteome</keyword>
<feature type="signal peptide" evidence="1">
    <location>
        <begin position="1"/>
        <end position="28"/>
    </location>
</feature>
<name>A0A512JBB7_9HYPH</name>
<dbReference type="Pfam" id="PF16694">
    <property type="entry name" value="Cytochrome_P460"/>
    <property type="match status" value="1"/>
</dbReference>
<organism evidence="3 5">
    <name type="scientific">Methylobacterium oxalidis</name>
    <dbReference type="NCBI Taxonomy" id="944322"/>
    <lineage>
        <taxon>Bacteria</taxon>
        <taxon>Pseudomonadati</taxon>
        <taxon>Pseudomonadota</taxon>
        <taxon>Alphaproteobacteria</taxon>
        <taxon>Hyphomicrobiales</taxon>
        <taxon>Methylobacteriaceae</taxon>
        <taxon>Methylobacterium</taxon>
    </lineage>
</organism>
<dbReference type="Gene3D" id="3.50.70.20">
    <property type="entry name" value="Cytochrome P460"/>
    <property type="match status" value="1"/>
</dbReference>
<dbReference type="EMBL" id="BSPK01000027">
    <property type="protein sequence ID" value="GLS63811.1"/>
    <property type="molecule type" value="Genomic_DNA"/>
</dbReference>
<dbReference type="RefSeq" id="WP_147028734.1">
    <property type="nucleotide sequence ID" value="NZ_BJZU01000143.1"/>
</dbReference>